<dbReference type="AlphaFoldDB" id="F7XF36"/>
<keyword evidence="1" id="KW-0614">Plasmid</keyword>
<dbReference type="KEGG" id="smx:SM11_pC1088"/>
<organism evidence="1 2">
    <name type="scientific">Sinorhizobium meliloti (strain SM11)</name>
    <dbReference type="NCBI Taxonomy" id="707241"/>
    <lineage>
        <taxon>Bacteria</taxon>
        <taxon>Pseudomonadati</taxon>
        <taxon>Pseudomonadota</taxon>
        <taxon>Alphaproteobacteria</taxon>
        <taxon>Hyphomicrobiales</taxon>
        <taxon>Rhizobiaceae</taxon>
        <taxon>Sinorhizobium/Ensifer group</taxon>
        <taxon>Sinorhizobium</taxon>
    </lineage>
</organism>
<dbReference type="Proteomes" id="UP000009045">
    <property type="component" value="Plasmid pSmeSM11c"/>
</dbReference>
<sequence length="32" mass="3369">MTDFIDATAQGASHAALQVVIIEEATDRLIPA</sequence>
<evidence type="ECO:0000313" key="2">
    <source>
        <dbReference type="Proteomes" id="UP000009045"/>
    </source>
</evidence>
<dbReference type="HOGENOM" id="CLU_3391376_0_0_5"/>
<geneLocation type="plasmid" evidence="1 2">
    <name>pSmeSM11c</name>
</geneLocation>
<name>F7XF36_SINMM</name>
<gene>
    <name evidence="1" type="ordered locus">SM11_pC1088</name>
</gene>
<evidence type="ECO:0000313" key="1">
    <source>
        <dbReference type="EMBL" id="AEH82161.1"/>
    </source>
</evidence>
<proteinExistence type="predicted"/>
<accession>F7XF36</accession>
<protein>
    <submittedName>
        <fullName evidence="1">Uncharacterized protein</fullName>
    </submittedName>
</protein>
<reference evidence="1 2" key="1">
    <citation type="journal article" date="2011" name="J. Biotechnol.">
        <title>The complete genome sequence of the dominant Sinorhizobium meliloti field isolate SM11 extends the S. meliloti pan-genome.</title>
        <authorList>
            <person name="Schneiker-Bekel S."/>
            <person name="Wibberg D."/>
            <person name="Bekel T."/>
            <person name="Blom J."/>
            <person name="Linke B."/>
            <person name="Neuweger H."/>
            <person name="Stiens M."/>
            <person name="Vorholter F.J."/>
            <person name="Weidner S."/>
            <person name="Goesmann A."/>
            <person name="Puhler A."/>
            <person name="Schluter A."/>
        </authorList>
    </citation>
    <scope>NUCLEOTIDE SEQUENCE [LARGE SCALE GENOMIC DNA]</scope>
    <source>
        <strain evidence="1 2">SM11</strain>
        <plasmid evidence="2">pSmeSM11c</plasmid>
    </source>
</reference>
<dbReference type="EMBL" id="CP001831">
    <property type="protein sequence ID" value="AEH82161.1"/>
    <property type="molecule type" value="Genomic_DNA"/>
</dbReference>